<keyword evidence="20" id="KW-1267">Proteomics identification</keyword>
<dbReference type="FunFam" id="1.25.40.10:FF:002139">
    <property type="entry name" value="Pentatricopeptide repeat domain 3"/>
    <property type="match status" value="1"/>
</dbReference>
<evidence type="ECO:0000256" key="2">
    <source>
        <dbReference type="ARBA" id="ARBA00008551"/>
    </source>
</evidence>
<dbReference type="FunCoup" id="A0A8I6ANU2">
    <property type="interactions" value="3731"/>
</dbReference>
<evidence type="ECO:0000256" key="13">
    <source>
        <dbReference type="ARBA" id="ARBA00059791"/>
    </source>
</evidence>
<evidence type="ECO:0000256" key="6">
    <source>
        <dbReference type="ARBA" id="ARBA00022884"/>
    </source>
</evidence>
<dbReference type="GO" id="GO:0005739">
    <property type="term" value="C:mitochondrion"/>
    <property type="evidence" value="ECO:0000318"/>
    <property type="project" value="GO_Central"/>
</dbReference>
<dbReference type="GO" id="GO:0005840">
    <property type="term" value="C:ribosome"/>
    <property type="evidence" value="ECO:0007669"/>
    <property type="project" value="UniProtKB-KW"/>
</dbReference>
<dbReference type="GeneID" id="500199"/>
<sequence>MFHASPASRPCRRRAFPTCSARSSKMAAAAAARCLPFRSGLVLLRTTRETGVYEPKLCCRFYPGSESLPKVEGTDITGIEEIVIPKKKTWDKVAVLQALASTVTRDPTAAPYVFQDDPYLIPTSAMESRSFLLAKKSGETAAKFIINSHPKYFQKDIAEPHIPCLMPEYLEPQIEGVSEAALKERVKLKRVKASVDIFDQLLQAGTTVSLETTNSLLDLLCYYGDQEPPADYPFQQTEHLENLEEAAEENNQTPRMESGLWKAQNNAERIFALMPEKNARSYCTMIRGMVKHRAYAQALNLYTELLNNRLSADVYTFNALIEAKTFIPNEKFEEKWNDILDLLRHMVAQKVKPNLQTFNTTLKCLRKFHSLGRLPALQILREMKHIGIEPSLATYHHIIHLFYPRGSSIKIPSLIIYDIMNELEGRTFSPQDLDDDKFFQSAMTVCSSLRDLELAYQLHGLLNTGDNRKLIGPDSQRKAYYSKFFSLICSLEQIDVTLKWYKDLIPSVFLPHSQIFIGLLQAVDVANRLEMVPQIWKDSKEYGHTFRGALREEVLMLMARDKHSPELQVAFADCAADIKSTYENQDARQTALDWPANPLHYIAFLFLRGGRTQEAWEVDHTMKQAVMIGAGVRTSAESWELNVCALPLSCMWKMLTLFRKHNKIPRNELLEEFMDTAKASSSTTLAIEVVRLASAFSLPISESLAQRVMMDFTVDPEQKEALSNLTALNSSDGESSSDSDSDISENK</sequence>
<dbReference type="InterPro" id="IPR011990">
    <property type="entry name" value="TPR-like_helical_dom_sf"/>
</dbReference>
<dbReference type="Reactome" id="R-RNO-5389840">
    <property type="pathway name" value="Mitochondrial translation elongation"/>
</dbReference>
<reference evidence="17" key="3">
    <citation type="submission" date="2025-09" db="UniProtKB">
        <authorList>
            <consortium name="Ensembl"/>
        </authorList>
    </citation>
    <scope>IDENTIFICATION</scope>
    <source>
        <strain evidence="17">Brown Norway</strain>
    </source>
</reference>
<evidence type="ECO:0000256" key="4">
    <source>
        <dbReference type="ARBA" id="ARBA00022737"/>
    </source>
</evidence>
<dbReference type="AlphaFoldDB" id="A0A8I6ANU2"/>
<keyword evidence="18" id="KW-1185">Reference proteome</keyword>
<dbReference type="RGD" id="1565582">
    <property type="gene designation" value="Ptcd3"/>
</dbReference>
<dbReference type="PANTHER" id="PTHR16276:SF1">
    <property type="entry name" value="SMALL RIBOSOMAL SUBUNIT PROTEIN MS39"/>
    <property type="match status" value="1"/>
</dbReference>
<dbReference type="AGR" id="RGD:1565582"/>
<dbReference type="GO" id="GO:0032543">
    <property type="term" value="P:mitochondrial translation"/>
    <property type="evidence" value="ECO:0000318"/>
    <property type="project" value="GO_Central"/>
</dbReference>
<dbReference type="Reactome" id="R-RNO-5419276">
    <property type="pathway name" value="Mitochondrial translation termination"/>
</dbReference>
<name>A0A8I6ANU2_RAT</name>
<comment type="subcellular location">
    <subcellularLocation>
        <location evidence="1">Mitochondrion</location>
    </subcellularLocation>
</comment>
<dbReference type="Gene3D" id="1.25.40.10">
    <property type="entry name" value="Tetratricopeptide repeat domain"/>
    <property type="match status" value="2"/>
</dbReference>
<dbReference type="Pfam" id="PF13812">
    <property type="entry name" value="PPR_3"/>
    <property type="match status" value="1"/>
</dbReference>
<dbReference type="Ensembl" id="ENSRNOT00000118960.2">
    <property type="protein sequence ID" value="ENSRNOP00000097950.1"/>
    <property type="gene ID" value="ENSRNOG00000009484.9"/>
</dbReference>
<accession>A0A8I6ANU2</accession>
<dbReference type="Proteomes" id="UP000002494">
    <property type="component" value="Chromosome 4"/>
</dbReference>
<evidence type="ECO:0000256" key="1">
    <source>
        <dbReference type="ARBA" id="ARBA00004173"/>
    </source>
</evidence>
<keyword evidence="8" id="KW-0689">Ribosomal protein</keyword>
<dbReference type="InterPro" id="IPR055063">
    <property type="entry name" value="Rib_mS39_PPR"/>
</dbReference>
<evidence type="ECO:0000256" key="12">
    <source>
        <dbReference type="ARBA" id="ARBA00035134"/>
    </source>
</evidence>
<dbReference type="GO" id="GO:0005759">
    <property type="term" value="C:mitochondrial matrix"/>
    <property type="evidence" value="ECO:0007669"/>
    <property type="project" value="Ensembl"/>
</dbReference>
<keyword evidence="9" id="KW-0007">Acetylation</keyword>
<keyword evidence="6" id="KW-0694">RNA-binding</keyword>
<protein>
    <recommendedName>
        <fullName evidence="12">Small ribosomal subunit protein mS39</fullName>
    </recommendedName>
    <alternativeName>
        <fullName evidence="14">28S ribosomal protein S39, mitochondrial</fullName>
    </alternativeName>
    <alternativeName>
        <fullName evidence="15">Pentatricopeptide repeat domain-containing protein 3, mitochondrial</fullName>
    </alternativeName>
</protein>
<evidence type="ECO:0000256" key="8">
    <source>
        <dbReference type="ARBA" id="ARBA00022980"/>
    </source>
</evidence>
<evidence type="ECO:0000256" key="15">
    <source>
        <dbReference type="ARBA" id="ARBA00083155"/>
    </source>
</evidence>
<dbReference type="GO" id="GO:0005654">
    <property type="term" value="C:nucleoplasm"/>
    <property type="evidence" value="ECO:0007669"/>
    <property type="project" value="Ensembl"/>
</dbReference>
<keyword evidence="3" id="KW-0699">rRNA-binding</keyword>
<evidence type="ECO:0000256" key="9">
    <source>
        <dbReference type="ARBA" id="ARBA00022990"/>
    </source>
</evidence>
<dbReference type="GO" id="GO:0005829">
    <property type="term" value="C:cytosol"/>
    <property type="evidence" value="ECO:0007669"/>
    <property type="project" value="Ensembl"/>
</dbReference>
<evidence type="ECO:0000256" key="10">
    <source>
        <dbReference type="ARBA" id="ARBA00023128"/>
    </source>
</evidence>
<keyword evidence="11" id="KW-0687">Ribonucleoprotein</keyword>
<dbReference type="GO" id="GO:0006417">
    <property type="term" value="P:regulation of translation"/>
    <property type="evidence" value="ECO:0007669"/>
    <property type="project" value="UniProtKB-KW"/>
</dbReference>
<dbReference type="SMR" id="A0A8I6ANU2"/>
<dbReference type="GeneTree" id="ENSGT00390000016876"/>
<evidence type="ECO:0000256" key="16">
    <source>
        <dbReference type="SAM" id="MobiDB-lite"/>
    </source>
</evidence>
<proteinExistence type="evidence at protein level"/>
<dbReference type="PANTHER" id="PTHR16276">
    <property type="entry name" value="PENTATRICOPEPTIDE REPEAT DOMAIN-CONTAINING PROTEIN 3"/>
    <property type="match status" value="1"/>
</dbReference>
<feature type="compositionally biased region" description="Acidic residues" evidence="16">
    <location>
        <begin position="735"/>
        <end position="747"/>
    </location>
</feature>
<dbReference type="Pfam" id="PF22330">
    <property type="entry name" value="Rib_mS39_PPR"/>
    <property type="match status" value="1"/>
</dbReference>
<dbReference type="InterPro" id="IPR002885">
    <property type="entry name" value="PPR_rpt"/>
</dbReference>
<dbReference type="FunFam" id="1.25.40.10:FF:000457">
    <property type="entry name" value="Pentatricopeptide repeat domain-containing protein 3, mitochondrial"/>
    <property type="match status" value="1"/>
</dbReference>
<reference evidence="17" key="2">
    <citation type="submission" date="2025-08" db="UniProtKB">
        <authorList>
            <consortium name="Ensembl"/>
        </authorList>
    </citation>
    <scope>IDENTIFICATION</scope>
    <source>
        <strain evidence="17">Brown Norway</strain>
    </source>
</reference>
<evidence type="ECO:0000256" key="14">
    <source>
        <dbReference type="ARBA" id="ARBA00075352"/>
    </source>
</evidence>
<feature type="region of interest" description="Disordered" evidence="16">
    <location>
        <begin position="723"/>
        <end position="747"/>
    </location>
</feature>
<dbReference type="GO" id="GO:1990904">
    <property type="term" value="C:ribonucleoprotein complex"/>
    <property type="evidence" value="ECO:0007669"/>
    <property type="project" value="UniProtKB-KW"/>
</dbReference>
<organism evidence="17 18">
    <name type="scientific">Rattus norvegicus</name>
    <name type="common">Rat</name>
    <dbReference type="NCBI Taxonomy" id="10116"/>
    <lineage>
        <taxon>Eukaryota</taxon>
        <taxon>Metazoa</taxon>
        <taxon>Chordata</taxon>
        <taxon>Craniata</taxon>
        <taxon>Vertebrata</taxon>
        <taxon>Euteleostomi</taxon>
        <taxon>Mammalia</taxon>
        <taxon>Eutheria</taxon>
        <taxon>Euarchontoglires</taxon>
        <taxon>Glires</taxon>
        <taxon>Rodentia</taxon>
        <taxon>Myomorpha</taxon>
        <taxon>Muroidea</taxon>
        <taxon>Muridae</taxon>
        <taxon>Murinae</taxon>
        <taxon>Rattus</taxon>
    </lineage>
</organism>
<evidence type="ECO:0000313" key="17">
    <source>
        <dbReference type="Ensembl" id="ENSRNOP00000097950.1"/>
    </source>
</evidence>
<dbReference type="GO" id="GO:0019843">
    <property type="term" value="F:rRNA binding"/>
    <property type="evidence" value="ECO:0000318"/>
    <property type="project" value="GO_Central"/>
</dbReference>
<keyword evidence="4" id="KW-0677">Repeat</keyword>
<evidence type="ECO:0000256" key="7">
    <source>
        <dbReference type="ARBA" id="ARBA00022946"/>
    </source>
</evidence>
<reference evidence="17" key="1">
    <citation type="submission" date="2024-01" db="EMBL/GenBank/DDBJ databases">
        <title>GRCr8: a new rat reference genome assembly contstructed from accurate long reads and long range scaffolding.</title>
        <authorList>
            <person name="Doris P.A."/>
            <person name="Kalbfleisch T."/>
            <person name="Li K."/>
            <person name="Howe K."/>
            <person name="Wood J."/>
        </authorList>
    </citation>
    <scope>NUCLEOTIDE SEQUENCE [LARGE SCALE GENOMIC DNA]</scope>
    <source>
        <strain evidence="17">Brown Norway</strain>
    </source>
</reference>
<evidence type="ECO:0000256" key="11">
    <source>
        <dbReference type="ARBA" id="ARBA00023274"/>
    </source>
</evidence>
<comment type="similarity">
    <text evidence="2">Belongs to the mitochondrion-specific ribosomal protein mS39 family.</text>
</comment>
<comment type="function">
    <text evidence="13">Mitochondrial RNA-binding protein that has a role in mitochondrial translation.</text>
</comment>
<keyword evidence="5" id="KW-0810">Translation regulation</keyword>
<evidence type="ECO:0000256" key="3">
    <source>
        <dbReference type="ARBA" id="ARBA00022730"/>
    </source>
</evidence>
<evidence type="ECO:0000256" key="5">
    <source>
        <dbReference type="ARBA" id="ARBA00022845"/>
    </source>
</evidence>
<keyword evidence="7" id="KW-0809">Transit peptide</keyword>
<gene>
    <name evidence="17 19" type="primary">Ptcd3</name>
</gene>
<evidence type="ECO:0000313" key="19">
    <source>
        <dbReference type="RGD" id="1565582"/>
    </source>
</evidence>
<dbReference type="CTD" id="55037"/>
<dbReference type="Reactome" id="R-RNO-9937383">
    <property type="pathway name" value="Mitochondrial ribosome-associated quality control"/>
</dbReference>
<dbReference type="RefSeq" id="XP_038964069.1">
    <property type="nucleotide sequence ID" value="XM_039108141.2"/>
</dbReference>
<keyword evidence="10" id="KW-0496">Mitochondrion</keyword>
<evidence type="ECO:0007829" key="20">
    <source>
        <dbReference type="PeptideAtlas" id="A0A8I6ANU2"/>
    </source>
</evidence>
<dbReference type="GO" id="GO:0005886">
    <property type="term" value="C:plasma membrane"/>
    <property type="evidence" value="ECO:0007669"/>
    <property type="project" value="Ensembl"/>
</dbReference>
<dbReference type="InterPro" id="IPR037387">
    <property type="entry name" value="PTCD3"/>
</dbReference>
<evidence type="ECO:0000313" key="18">
    <source>
        <dbReference type="Proteomes" id="UP000002494"/>
    </source>
</evidence>
<dbReference type="GO" id="GO:0043024">
    <property type="term" value="F:ribosomal small subunit binding"/>
    <property type="evidence" value="ECO:0000318"/>
    <property type="project" value="GO_Central"/>
</dbReference>